<dbReference type="AlphaFoldDB" id="A0A6S6NV24"/>
<evidence type="ECO:0000313" key="1">
    <source>
        <dbReference type="EMBL" id="BCI50793.1"/>
    </source>
</evidence>
<protein>
    <recommendedName>
        <fullName evidence="3">ESX-1 secretion-associated protein</fullName>
    </recommendedName>
</protein>
<organism evidence="1 2">
    <name type="scientific">Mycolicibacterium litorale</name>
    <dbReference type="NCBI Taxonomy" id="758802"/>
    <lineage>
        <taxon>Bacteria</taxon>
        <taxon>Bacillati</taxon>
        <taxon>Actinomycetota</taxon>
        <taxon>Actinomycetes</taxon>
        <taxon>Mycobacteriales</taxon>
        <taxon>Mycobacteriaceae</taxon>
        <taxon>Mycolicibacterium</taxon>
    </lineage>
</organism>
<dbReference type="RefSeq" id="WP_185293853.1">
    <property type="nucleotide sequence ID" value="NZ_AP023287.1"/>
</dbReference>
<proteinExistence type="predicted"/>
<name>A0A6S6NV24_9MYCO</name>
<gene>
    <name evidence="1" type="ORF">NIIDNTM18_00710</name>
</gene>
<dbReference type="Proteomes" id="UP000515734">
    <property type="component" value="Chromosome"/>
</dbReference>
<sequence length="101" mass="9937">MGDVVLQVNSAVLIAAGTGFGQAGTGVADLRADAPLGDAAAAVSLLQTASACRQARSDIAALTAAVADAVSDYAEKLHAAAARYDAGDQAGRDAIARVDLP</sequence>
<evidence type="ECO:0008006" key="3">
    <source>
        <dbReference type="Google" id="ProtNLM"/>
    </source>
</evidence>
<evidence type="ECO:0000313" key="2">
    <source>
        <dbReference type="Proteomes" id="UP000515734"/>
    </source>
</evidence>
<dbReference type="EMBL" id="AP023287">
    <property type="protein sequence ID" value="BCI50793.1"/>
    <property type="molecule type" value="Genomic_DNA"/>
</dbReference>
<accession>A0A6S6NV24</accession>
<reference evidence="1 2" key="1">
    <citation type="submission" date="2020-07" db="EMBL/GenBank/DDBJ databases">
        <title>Complete genome sequence of Mycolicibacterium litorale like strain isolated from cardiac implantable electronic device infection.</title>
        <authorList>
            <person name="Fukano H."/>
            <person name="Miyama H."/>
            <person name="Hoshino Y."/>
        </authorList>
    </citation>
    <scope>NUCLEOTIDE SEQUENCE [LARGE SCALE GENOMIC DNA]</scope>
    <source>
        <strain evidence="1 2">NIIDNTM18</strain>
    </source>
</reference>